<evidence type="ECO:0000313" key="11">
    <source>
        <dbReference type="EMBL" id="CAL1352357.1"/>
    </source>
</evidence>
<dbReference type="AlphaFoldDB" id="A0AAV2C7P1"/>
<evidence type="ECO:0000256" key="10">
    <source>
        <dbReference type="SAM" id="SignalP"/>
    </source>
</evidence>
<dbReference type="InterPro" id="IPR000490">
    <property type="entry name" value="Glyco_hydro_17"/>
</dbReference>
<keyword evidence="10" id="KW-0732">Signal</keyword>
<evidence type="ECO:0000256" key="1">
    <source>
        <dbReference type="ARBA" id="ARBA00000382"/>
    </source>
</evidence>
<feature type="signal peptide" evidence="10">
    <location>
        <begin position="1"/>
        <end position="22"/>
    </location>
</feature>
<dbReference type="Proteomes" id="UP001497516">
    <property type="component" value="Chromosome 1"/>
</dbReference>
<dbReference type="PROSITE" id="PS00587">
    <property type="entry name" value="GLYCOSYL_HYDROL_F17"/>
    <property type="match status" value="1"/>
</dbReference>
<keyword evidence="4 9" id="KW-0378">Hydrolase</keyword>
<comment type="catalytic activity">
    <reaction evidence="1">
        <text>Hydrolysis of (1-&gt;3)-beta-D-glucosidic linkages in (1-&gt;3)-beta-D-glucans.</text>
        <dbReference type="EC" id="3.2.1.39"/>
    </reaction>
</comment>
<sequence>MAPLLLIMSVLHLLATFRPASAEIGVCYGTLGDNIPPAAEVISLFNRNNITRMRIYDPNPATLQALRDTNIQLLLDVPNESLQALGSSREAATSWVRTHVAPHAGTVKFRYIAVGNEVKPTDPSFQYIVPAIQNIHSAISAAGGGLSRTKVTTSVSYILSESFPPSAGSFDQQYDGVLRPLLEFLESNGAPLLVNVYPFFAYQGDPQKVGRDYALFLASGNVVVDQGRAYSNLLDASVDAVYSALEKYDAGSVKVVVSETGWPTAGGGAEVTTVENARLYNNNLVKHIVKGRGTPKRPGEEMEAYIFAMFNENQKQPAGIENNWGMFYPDKSPVYPMQFH</sequence>
<evidence type="ECO:0000256" key="6">
    <source>
        <dbReference type="ARBA" id="ARBA00033335"/>
    </source>
</evidence>
<feature type="chain" id="PRO_5043696325" description="glucan endo-1,3-beta-D-glucosidase" evidence="10">
    <location>
        <begin position="23"/>
        <end position="340"/>
    </location>
</feature>
<accession>A0AAV2C7P1</accession>
<reference evidence="11 12" key="1">
    <citation type="submission" date="2024-04" db="EMBL/GenBank/DDBJ databases">
        <authorList>
            <person name="Fracassetti M."/>
        </authorList>
    </citation>
    <scope>NUCLEOTIDE SEQUENCE [LARGE SCALE GENOMIC DNA]</scope>
</reference>
<dbReference type="GO" id="GO:0005975">
    <property type="term" value="P:carbohydrate metabolic process"/>
    <property type="evidence" value="ECO:0007669"/>
    <property type="project" value="InterPro"/>
</dbReference>
<dbReference type="SUPFAM" id="SSF51445">
    <property type="entry name" value="(Trans)glycosidases"/>
    <property type="match status" value="1"/>
</dbReference>
<dbReference type="EC" id="3.2.1.39" evidence="3"/>
<keyword evidence="12" id="KW-1185">Reference proteome</keyword>
<proteinExistence type="inferred from homology"/>
<dbReference type="Gene3D" id="3.20.20.80">
    <property type="entry name" value="Glycosidases"/>
    <property type="match status" value="1"/>
</dbReference>
<dbReference type="FunFam" id="3.20.20.80:FF:000010">
    <property type="entry name" value="glucan endo-1,3-beta-glucosidase, basic"/>
    <property type="match status" value="1"/>
</dbReference>
<protein>
    <recommendedName>
        <fullName evidence="3">glucan endo-1,3-beta-D-glucosidase</fullName>
        <ecNumber evidence="3">3.2.1.39</ecNumber>
    </recommendedName>
    <alternativeName>
        <fullName evidence="6">(1-&gt;3)-beta-glucan endohydrolase</fullName>
    </alternativeName>
    <alternativeName>
        <fullName evidence="7">Beta-1,3-endoglucanase</fullName>
    </alternativeName>
</protein>
<evidence type="ECO:0000256" key="2">
    <source>
        <dbReference type="ARBA" id="ARBA00008773"/>
    </source>
</evidence>
<evidence type="ECO:0000256" key="9">
    <source>
        <dbReference type="RuleBase" id="RU004336"/>
    </source>
</evidence>
<evidence type="ECO:0000256" key="8">
    <source>
        <dbReference type="RuleBase" id="RU004335"/>
    </source>
</evidence>
<organism evidence="11 12">
    <name type="scientific">Linum trigynum</name>
    <dbReference type="NCBI Taxonomy" id="586398"/>
    <lineage>
        <taxon>Eukaryota</taxon>
        <taxon>Viridiplantae</taxon>
        <taxon>Streptophyta</taxon>
        <taxon>Embryophyta</taxon>
        <taxon>Tracheophyta</taxon>
        <taxon>Spermatophyta</taxon>
        <taxon>Magnoliopsida</taxon>
        <taxon>eudicotyledons</taxon>
        <taxon>Gunneridae</taxon>
        <taxon>Pentapetalae</taxon>
        <taxon>rosids</taxon>
        <taxon>fabids</taxon>
        <taxon>Malpighiales</taxon>
        <taxon>Linaceae</taxon>
        <taxon>Linum</taxon>
    </lineage>
</organism>
<dbReference type="EMBL" id="OZ034813">
    <property type="protein sequence ID" value="CAL1352357.1"/>
    <property type="molecule type" value="Genomic_DNA"/>
</dbReference>
<name>A0AAV2C7P1_9ROSI</name>
<dbReference type="GO" id="GO:0042973">
    <property type="term" value="F:glucan endo-1,3-beta-D-glucosidase activity"/>
    <property type="evidence" value="ECO:0007669"/>
    <property type="project" value="UniProtKB-EC"/>
</dbReference>
<evidence type="ECO:0000256" key="3">
    <source>
        <dbReference type="ARBA" id="ARBA00012780"/>
    </source>
</evidence>
<dbReference type="InterPro" id="IPR017853">
    <property type="entry name" value="GH"/>
</dbReference>
<evidence type="ECO:0000256" key="4">
    <source>
        <dbReference type="ARBA" id="ARBA00022801"/>
    </source>
</evidence>
<dbReference type="Pfam" id="PF00332">
    <property type="entry name" value="Glyco_hydro_17"/>
    <property type="match status" value="1"/>
</dbReference>
<evidence type="ECO:0000256" key="7">
    <source>
        <dbReference type="ARBA" id="ARBA00033417"/>
    </source>
</evidence>
<dbReference type="PANTHER" id="PTHR32227">
    <property type="entry name" value="GLUCAN ENDO-1,3-BETA-GLUCOSIDASE BG1-RELATED-RELATED"/>
    <property type="match status" value="1"/>
</dbReference>
<evidence type="ECO:0000256" key="5">
    <source>
        <dbReference type="ARBA" id="ARBA00023295"/>
    </source>
</evidence>
<evidence type="ECO:0000313" key="12">
    <source>
        <dbReference type="Proteomes" id="UP001497516"/>
    </source>
</evidence>
<keyword evidence="5 9" id="KW-0326">Glycosidase</keyword>
<dbReference type="InterPro" id="IPR044965">
    <property type="entry name" value="Glyco_hydro_17_plant"/>
</dbReference>
<comment type="similarity">
    <text evidence="2 8">Belongs to the glycosyl hydrolase 17 family.</text>
</comment>
<gene>
    <name evidence="11" type="ORF">LTRI10_LOCUS331</name>
</gene>